<dbReference type="InterPro" id="IPR006047">
    <property type="entry name" value="GH13_cat_dom"/>
</dbReference>
<feature type="binding site" evidence="8">
    <location>
        <position position="200"/>
    </location>
    <ligand>
        <name>Ca(2+)</name>
        <dbReference type="ChEBI" id="CHEBI:29108"/>
        <label>2</label>
    </ligand>
</feature>
<name>A0A1Q9YKZ7_9FIRM</name>
<comment type="cofactor">
    <cofactor evidence="1">
        <name>Ca(2+)</name>
        <dbReference type="ChEBI" id="CHEBI:29108"/>
    </cofactor>
</comment>
<evidence type="ECO:0000256" key="5">
    <source>
        <dbReference type="ARBA" id="ARBA00023277"/>
    </source>
</evidence>
<organism evidence="10 11">
    <name type="scientific">Faecalibaculum rodentium</name>
    <dbReference type="NCBI Taxonomy" id="1702221"/>
    <lineage>
        <taxon>Bacteria</taxon>
        <taxon>Bacillati</taxon>
        <taxon>Bacillota</taxon>
        <taxon>Erysipelotrichia</taxon>
        <taxon>Erysipelotrichales</taxon>
        <taxon>Erysipelotrichaceae</taxon>
        <taxon>Faecalibaculum</taxon>
    </lineage>
</organism>
<dbReference type="PANTHER" id="PTHR43447">
    <property type="entry name" value="ALPHA-AMYLASE"/>
    <property type="match status" value="1"/>
</dbReference>
<feature type="active site" description="Proton donor" evidence="7">
    <location>
        <position position="259"/>
    </location>
</feature>
<feature type="active site" description="Nucleophile" evidence="7">
    <location>
        <position position="229"/>
    </location>
</feature>
<dbReference type="InterPro" id="IPR017853">
    <property type="entry name" value="GH"/>
</dbReference>
<evidence type="ECO:0000259" key="9">
    <source>
        <dbReference type="SMART" id="SM00642"/>
    </source>
</evidence>
<keyword evidence="3 8" id="KW-0479">Metal-binding</keyword>
<dbReference type="RefSeq" id="WP_075885231.1">
    <property type="nucleotide sequence ID" value="NZ_MPJZ01000050.1"/>
</dbReference>
<dbReference type="EMBL" id="MPJZ01000050">
    <property type="protein sequence ID" value="OLU45492.1"/>
    <property type="molecule type" value="Genomic_DNA"/>
</dbReference>
<feature type="binding site" evidence="8">
    <location>
        <position position="181"/>
    </location>
    <ligand>
        <name>Ca(2+)</name>
        <dbReference type="ChEBI" id="CHEBI:29108"/>
        <label>2</label>
    </ligand>
</feature>
<dbReference type="SUPFAM" id="SSF51445">
    <property type="entry name" value="(Trans)glycosidases"/>
    <property type="match status" value="1"/>
</dbReference>
<proteinExistence type="inferred from homology"/>
<feature type="binding site" evidence="8">
    <location>
        <position position="192"/>
    </location>
    <ligand>
        <name>Ca(2+)</name>
        <dbReference type="ChEBI" id="CHEBI:29108"/>
        <label>1</label>
    </ligand>
</feature>
<dbReference type="AlphaFoldDB" id="A0A1Q9YKZ7"/>
<accession>A0A1Q9YKZ7</accession>
<dbReference type="GO" id="GO:0005975">
    <property type="term" value="P:carbohydrate metabolic process"/>
    <property type="evidence" value="ECO:0007669"/>
    <property type="project" value="InterPro"/>
</dbReference>
<feature type="binding site" evidence="8">
    <location>
        <position position="298"/>
    </location>
    <ligand>
        <name>Ca(2+)</name>
        <dbReference type="ChEBI" id="CHEBI:29108"/>
        <label>3</label>
    </ligand>
</feature>
<protein>
    <recommendedName>
        <fullName evidence="9">Glycosyl hydrolase family 13 catalytic domain-containing protein</fullName>
    </recommendedName>
</protein>
<feature type="domain" description="Glycosyl hydrolase family 13 catalytic" evidence="9">
    <location>
        <begin position="2"/>
        <end position="397"/>
    </location>
</feature>
<dbReference type="PIRSF" id="PIRSF001021">
    <property type="entry name" value="Alph-amls_thrmst"/>
    <property type="match status" value="1"/>
</dbReference>
<gene>
    <name evidence="10" type="ORF">BO223_05210</name>
</gene>
<keyword evidence="6" id="KW-0326">Glycosidase</keyword>
<feature type="binding site" evidence="8">
    <location>
        <position position="102"/>
    </location>
    <ligand>
        <name>Ca(2+)</name>
        <dbReference type="ChEBI" id="CHEBI:29108"/>
        <label>1</label>
    </ligand>
</feature>
<evidence type="ECO:0000256" key="4">
    <source>
        <dbReference type="ARBA" id="ARBA00022801"/>
    </source>
</evidence>
<keyword evidence="8" id="KW-0106">Calcium</keyword>
<comment type="caution">
    <text evidence="10">The sequence shown here is derived from an EMBL/GenBank/DDBJ whole genome shotgun (WGS) entry which is preliminary data.</text>
</comment>
<dbReference type="GO" id="GO:0004553">
    <property type="term" value="F:hydrolase activity, hydrolyzing O-glycosyl compounds"/>
    <property type="evidence" value="ECO:0007669"/>
    <property type="project" value="InterPro"/>
</dbReference>
<dbReference type="Gene3D" id="3.20.20.80">
    <property type="entry name" value="Glycosidases"/>
    <property type="match status" value="1"/>
</dbReference>
<evidence type="ECO:0000256" key="8">
    <source>
        <dbReference type="PIRSR" id="PIRSR001021-2"/>
    </source>
</evidence>
<dbReference type="CDD" id="cd11318">
    <property type="entry name" value="AmyAc_bac_fung_AmyA"/>
    <property type="match status" value="1"/>
</dbReference>
<dbReference type="Pfam" id="PF00128">
    <property type="entry name" value="Alpha-amylase"/>
    <property type="match status" value="1"/>
</dbReference>
<dbReference type="SMART" id="SM00642">
    <property type="entry name" value="Aamy"/>
    <property type="match status" value="1"/>
</dbReference>
<keyword evidence="4" id="KW-0378">Hydrolase</keyword>
<evidence type="ECO:0000313" key="10">
    <source>
        <dbReference type="EMBL" id="OLU45492.1"/>
    </source>
</evidence>
<reference evidence="10 11" key="1">
    <citation type="submission" date="2016-11" db="EMBL/GenBank/DDBJ databases">
        <title>Description of two novel members of the family Erysipelotrichaceae: Ileibacterium lipovorans gen. nov., sp. nov. and Dubosiella newyorkensis, gen. nov., sp. nov.</title>
        <authorList>
            <person name="Cox L.M."/>
            <person name="Sohn J."/>
            <person name="Tyrrell K.L."/>
            <person name="Citron D.M."/>
            <person name="Lawson P.A."/>
            <person name="Patel N.B."/>
            <person name="Iizumi T."/>
            <person name="Perez-Perez G.I."/>
            <person name="Goldstein E.J."/>
            <person name="Blaser M.J."/>
        </authorList>
    </citation>
    <scope>NUCLEOTIDE SEQUENCE [LARGE SCALE GENOMIC DNA]</scope>
    <source>
        <strain evidence="10 11">NYU-BL-K8</strain>
    </source>
</reference>
<dbReference type="NCBIfam" id="NF006969">
    <property type="entry name" value="PRK09441.1-2"/>
    <property type="match status" value="1"/>
</dbReference>
<evidence type="ECO:0000256" key="2">
    <source>
        <dbReference type="ARBA" id="ARBA00008061"/>
    </source>
</evidence>
<evidence type="ECO:0000313" key="11">
    <source>
        <dbReference type="Proteomes" id="UP000186758"/>
    </source>
</evidence>
<dbReference type="Gene3D" id="2.40.30.140">
    <property type="match status" value="1"/>
</dbReference>
<dbReference type="GO" id="GO:0005509">
    <property type="term" value="F:calcium ion binding"/>
    <property type="evidence" value="ECO:0007669"/>
    <property type="project" value="InterPro"/>
</dbReference>
<comment type="similarity">
    <text evidence="2">Belongs to the glycosyl hydrolase 13 family.</text>
</comment>
<feature type="binding site" evidence="8">
    <location>
        <position position="198"/>
    </location>
    <ligand>
        <name>Ca(2+)</name>
        <dbReference type="ChEBI" id="CHEBI:29108"/>
        <label>1</label>
    </ligand>
</feature>
<keyword evidence="5" id="KW-0119">Carbohydrate metabolism</keyword>
<evidence type="ECO:0000256" key="3">
    <source>
        <dbReference type="ARBA" id="ARBA00022723"/>
    </source>
</evidence>
<evidence type="ECO:0000256" key="1">
    <source>
        <dbReference type="ARBA" id="ARBA00001913"/>
    </source>
</evidence>
<evidence type="ECO:0000256" key="6">
    <source>
        <dbReference type="ARBA" id="ARBA00023295"/>
    </source>
</evidence>
<dbReference type="InterPro" id="IPR013776">
    <property type="entry name" value="A-amylase_thermo"/>
</dbReference>
<evidence type="ECO:0000256" key="7">
    <source>
        <dbReference type="PIRSR" id="PIRSR001021-1"/>
    </source>
</evidence>
<sequence length="486" mass="55743">METMLQYFEWDLPADGTLWRRLYADAGYLKDLGITMVWMPPAYKGQGGVNDTGYGVYDMYDLGEFDAKGTVRTKYGPKEEYVQAVKALRKQGIDALADIVFNHRMGADYPEEVKARTMDWSHRNTAVAPEHPVEVWTGYDFPDRHNKYSRFHWTWKDFTGTDFDQTTGKTELMEFDGKKWDPRVSKEEDNFDFIMGDDVDFQSRRVIRELYRWGRWYLSQVPVNGFRLDAVKSIDSGFFTRWLRAMRKELRQPAFAVGEWWSGDVHPLLEYLEASQRCMALFDVPLHYHLQQASQSNGTFDLRQLFRDTLAQRTPALAVPFVDNHDTQPGQALESWVMDWFRPQANAILLLRDLLYPCVFFGDLYGMTSGKPKTAGLEDMLRIRSRLSEGVSRDYETGDGQVLVWKNEGAHPFFVILTEAAGKECQVREPDVAGCGFTDIMDRSRHLQADETGNMTLSCPDGGLSVWVREQDLPLLDPADAAQSGG</sequence>
<dbReference type="Proteomes" id="UP000186758">
    <property type="component" value="Unassembled WGS sequence"/>
</dbReference>